<dbReference type="InterPro" id="IPR036396">
    <property type="entry name" value="Cyt_P450_sf"/>
</dbReference>
<dbReference type="Proteomes" id="UP000838878">
    <property type="component" value="Chromosome 3"/>
</dbReference>
<keyword evidence="11 17" id="KW-0560">Oxidoreductase</keyword>
<dbReference type="PANTHER" id="PTHR24292">
    <property type="entry name" value="CYTOCHROME P450"/>
    <property type="match status" value="1"/>
</dbReference>
<evidence type="ECO:0000313" key="19">
    <source>
        <dbReference type="Proteomes" id="UP000838878"/>
    </source>
</evidence>
<dbReference type="GO" id="GO:0016712">
    <property type="term" value="F:oxidoreductase activity, acting on paired donors, with incorporation or reduction of molecular oxygen, reduced flavin or flavoprotein as one donor, and incorporation of one atom of oxygen"/>
    <property type="evidence" value="ECO:0007669"/>
    <property type="project" value="UniProtKB-EC"/>
</dbReference>
<dbReference type="InterPro" id="IPR017972">
    <property type="entry name" value="Cyt_P450_CS"/>
</dbReference>
<evidence type="ECO:0000256" key="9">
    <source>
        <dbReference type="ARBA" id="ARBA00022824"/>
    </source>
</evidence>
<evidence type="ECO:0000256" key="1">
    <source>
        <dbReference type="ARBA" id="ARBA00001971"/>
    </source>
</evidence>
<evidence type="ECO:0000256" key="16">
    <source>
        <dbReference type="PIRSR" id="PIRSR602403-1"/>
    </source>
</evidence>
<evidence type="ECO:0000256" key="15">
    <source>
        <dbReference type="ARBA" id="ARBA00047827"/>
    </source>
</evidence>
<evidence type="ECO:0000256" key="3">
    <source>
        <dbReference type="ARBA" id="ARBA00004174"/>
    </source>
</evidence>
<dbReference type="Pfam" id="PF00067">
    <property type="entry name" value="p450"/>
    <property type="match status" value="1"/>
</dbReference>
<keyword evidence="12 16" id="KW-0408">Iron</keyword>
<comment type="subcellular location">
    <subcellularLocation>
        <location evidence="4">Endoplasmic reticulum membrane</location>
        <topology evidence="4">Peripheral membrane protein</topology>
    </subcellularLocation>
    <subcellularLocation>
        <location evidence="3">Microsome membrane</location>
        <topology evidence="3">Peripheral membrane protein</topology>
    </subcellularLocation>
</comment>
<dbReference type="PROSITE" id="PS00086">
    <property type="entry name" value="CYTOCHROME_P450"/>
    <property type="match status" value="1"/>
</dbReference>
<dbReference type="InterPro" id="IPR050476">
    <property type="entry name" value="Insect_CytP450_Detox"/>
</dbReference>
<evidence type="ECO:0000256" key="17">
    <source>
        <dbReference type="RuleBase" id="RU000461"/>
    </source>
</evidence>
<dbReference type="PANTHER" id="PTHR24292:SF54">
    <property type="entry name" value="CYP9F3-RELATED"/>
    <property type="match status" value="1"/>
</dbReference>
<keyword evidence="13 17" id="KW-0503">Monooxygenase</keyword>
<dbReference type="EMBL" id="OV170223">
    <property type="protein sequence ID" value="CAH0723080.1"/>
    <property type="molecule type" value="Genomic_DNA"/>
</dbReference>
<protein>
    <recommendedName>
        <fullName evidence="6">unspecific monooxygenase</fullName>
        <ecNumber evidence="6">1.14.14.1</ecNumber>
    </recommendedName>
</protein>
<accession>A0A8J9VAT0</accession>
<dbReference type="InterPro" id="IPR001128">
    <property type="entry name" value="Cyt_P450"/>
</dbReference>
<evidence type="ECO:0000313" key="18">
    <source>
        <dbReference type="EMBL" id="CAH0723080.1"/>
    </source>
</evidence>
<dbReference type="PRINTS" id="PR00465">
    <property type="entry name" value="EP450IV"/>
</dbReference>
<evidence type="ECO:0000256" key="14">
    <source>
        <dbReference type="ARBA" id="ARBA00023136"/>
    </source>
</evidence>
<name>A0A8J9VAT0_9NEOP</name>
<keyword evidence="9" id="KW-0256">Endoplasmic reticulum</keyword>
<evidence type="ECO:0000256" key="13">
    <source>
        <dbReference type="ARBA" id="ARBA00023033"/>
    </source>
</evidence>
<evidence type="ECO:0000256" key="7">
    <source>
        <dbReference type="ARBA" id="ARBA00022617"/>
    </source>
</evidence>
<dbReference type="GO" id="GO:0005506">
    <property type="term" value="F:iron ion binding"/>
    <property type="evidence" value="ECO:0007669"/>
    <property type="project" value="InterPro"/>
</dbReference>
<feature type="non-terminal residue" evidence="18">
    <location>
        <position position="532"/>
    </location>
</feature>
<evidence type="ECO:0000256" key="8">
    <source>
        <dbReference type="ARBA" id="ARBA00022723"/>
    </source>
</evidence>
<keyword evidence="14" id="KW-0472">Membrane</keyword>
<keyword evidence="10" id="KW-0492">Microsome</keyword>
<evidence type="ECO:0000256" key="10">
    <source>
        <dbReference type="ARBA" id="ARBA00022848"/>
    </source>
</evidence>
<evidence type="ECO:0000256" key="4">
    <source>
        <dbReference type="ARBA" id="ARBA00004406"/>
    </source>
</evidence>
<dbReference type="FunFam" id="1.10.630.10:FF:000042">
    <property type="entry name" value="Cytochrome P450"/>
    <property type="match status" value="1"/>
</dbReference>
<proteinExistence type="inferred from homology"/>
<dbReference type="OrthoDB" id="2789670at2759"/>
<comment type="cofactor">
    <cofactor evidence="1 16">
        <name>heme</name>
        <dbReference type="ChEBI" id="CHEBI:30413"/>
    </cofactor>
</comment>
<evidence type="ECO:0000256" key="2">
    <source>
        <dbReference type="ARBA" id="ARBA00003690"/>
    </source>
</evidence>
<dbReference type="SUPFAM" id="SSF48264">
    <property type="entry name" value="Cytochrome P450"/>
    <property type="match status" value="1"/>
</dbReference>
<keyword evidence="7 16" id="KW-0349">Heme</keyword>
<dbReference type="EC" id="1.14.14.1" evidence="6"/>
<dbReference type="GO" id="GO:0005789">
    <property type="term" value="C:endoplasmic reticulum membrane"/>
    <property type="evidence" value="ECO:0007669"/>
    <property type="project" value="UniProtKB-SubCell"/>
</dbReference>
<feature type="binding site" description="axial binding residue" evidence="16">
    <location>
        <position position="476"/>
    </location>
    <ligand>
        <name>heme</name>
        <dbReference type="ChEBI" id="CHEBI:30413"/>
    </ligand>
    <ligandPart>
        <name>Fe</name>
        <dbReference type="ChEBI" id="CHEBI:18248"/>
    </ligandPart>
</feature>
<gene>
    <name evidence="18" type="ORF">BINO364_LOCUS8951</name>
</gene>
<evidence type="ECO:0000256" key="6">
    <source>
        <dbReference type="ARBA" id="ARBA00012109"/>
    </source>
</evidence>
<comment type="catalytic activity">
    <reaction evidence="15">
        <text>an organic molecule + reduced [NADPH--hemoprotein reductase] + O2 = an alcohol + oxidized [NADPH--hemoprotein reductase] + H2O + H(+)</text>
        <dbReference type="Rhea" id="RHEA:17149"/>
        <dbReference type="Rhea" id="RHEA-COMP:11964"/>
        <dbReference type="Rhea" id="RHEA-COMP:11965"/>
        <dbReference type="ChEBI" id="CHEBI:15377"/>
        <dbReference type="ChEBI" id="CHEBI:15378"/>
        <dbReference type="ChEBI" id="CHEBI:15379"/>
        <dbReference type="ChEBI" id="CHEBI:30879"/>
        <dbReference type="ChEBI" id="CHEBI:57618"/>
        <dbReference type="ChEBI" id="CHEBI:58210"/>
        <dbReference type="ChEBI" id="CHEBI:142491"/>
        <dbReference type="EC" id="1.14.14.1"/>
    </reaction>
</comment>
<dbReference type="CDD" id="cd11056">
    <property type="entry name" value="CYP6-like"/>
    <property type="match status" value="1"/>
</dbReference>
<comment type="function">
    <text evidence="2">May be involved in the metabolism of insect hormones and in the breakdown of synthetic insecticides.</text>
</comment>
<dbReference type="PRINTS" id="PR00385">
    <property type="entry name" value="P450"/>
</dbReference>
<sequence length="532" mass="61423">MILQIWIAVLIAVIWLYLHRIYSRFSDYGVKHMRVIPLFGNMMKVIFRRVHYTADMERIYHSFPNERFIGRYELLAPTIIIRDLELVKKITVKDFEYFQNHKSFVDENVEPLAARNLFLLQGQEWKDMRSTLSPAFTSSKIKLMMPFMEEAGEQMIRALKEQFAASDTGYIDIDCKDLTSRFGGDVIASCAFGLKVDSHADPNNQFFEMGKEASGLKMRQMLLLFALSAYPSIVKKLNLSLFSKDVTKFFMDIVLTTMKDREARNIIRPDMIHLLMQAKEGKLSYDEKVGNDEQDAGFATVKESSIGRKTVTREWADVDLIAQAVLFFVAGFESVSIATSFALYELAIHPDIQERLVKEIKDEHVRNHGKLDFGSIQKMTYLDMVASEVLRLWPPAIALDRVCSNDYNLGKPNDQVTKDYIVRKGEVVWIPVRCFHLDPKYFANPKIFDPERFSDVNKHNINPLTYIPFGLGPRNCIGSRFALCEFKMLLYKILLHIEVSPSKKTRIPAKISTDSFNPRMEGGHWLRFKLRS</sequence>
<keyword evidence="8 16" id="KW-0479">Metal-binding</keyword>
<evidence type="ECO:0000256" key="11">
    <source>
        <dbReference type="ARBA" id="ARBA00023002"/>
    </source>
</evidence>
<evidence type="ECO:0000256" key="12">
    <source>
        <dbReference type="ARBA" id="ARBA00023004"/>
    </source>
</evidence>
<dbReference type="Gene3D" id="1.10.630.10">
    <property type="entry name" value="Cytochrome P450"/>
    <property type="match status" value="1"/>
</dbReference>
<dbReference type="InterPro" id="IPR002403">
    <property type="entry name" value="Cyt_P450_E_grp-IV"/>
</dbReference>
<organism evidence="18 19">
    <name type="scientific">Brenthis ino</name>
    <name type="common">lesser marbled fritillary</name>
    <dbReference type="NCBI Taxonomy" id="405034"/>
    <lineage>
        <taxon>Eukaryota</taxon>
        <taxon>Metazoa</taxon>
        <taxon>Ecdysozoa</taxon>
        <taxon>Arthropoda</taxon>
        <taxon>Hexapoda</taxon>
        <taxon>Insecta</taxon>
        <taxon>Pterygota</taxon>
        <taxon>Neoptera</taxon>
        <taxon>Endopterygota</taxon>
        <taxon>Lepidoptera</taxon>
        <taxon>Glossata</taxon>
        <taxon>Ditrysia</taxon>
        <taxon>Papilionoidea</taxon>
        <taxon>Nymphalidae</taxon>
        <taxon>Heliconiinae</taxon>
        <taxon>Argynnini</taxon>
        <taxon>Brenthis</taxon>
    </lineage>
</organism>
<dbReference type="AlphaFoldDB" id="A0A8J9VAT0"/>
<evidence type="ECO:0000256" key="5">
    <source>
        <dbReference type="ARBA" id="ARBA00010617"/>
    </source>
</evidence>
<dbReference type="GO" id="GO:0020037">
    <property type="term" value="F:heme binding"/>
    <property type="evidence" value="ECO:0007669"/>
    <property type="project" value="InterPro"/>
</dbReference>
<reference evidence="18" key="1">
    <citation type="submission" date="2021-12" db="EMBL/GenBank/DDBJ databases">
        <authorList>
            <person name="Martin H S."/>
        </authorList>
    </citation>
    <scope>NUCLEOTIDE SEQUENCE</scope>
</reference>
<keyword evidence="19" id="KW-1185">Reference proteome</keyword>
<comment type="similarity">
    <text evidence="5 17">Belongs to the cytochrome P450 family.</text>
</comment>